<reference evidence="7" key="1">
    <citation type="submission" date="2023-03" db="EMBL/GenBank/DDBJ databases">
        <authorList>
            <person name="Steffen K."/>
            <person name="Cardenas P."/>
        </authorList>
    </citation>
    <scope>NUCLEOTIDE SEQUENCE</scope>
</reference>
<dbReference type="GO" id="GO:0016233">
    <property type="term" value="P:telomere capping"/>
    <property type="evidence" value="ECO:0007669"/>
    <property type="project" value="TreeGrafter"/>
</dbReference>
<accession>A0AA35RUX2</accession>
<keyword evidence="2" id="KW-0158">Chromosome</keyword>
<dbReference type="Proteomes" id="UP001174909">
    <property type="component" value="Unassembled WGS sequence"/>
</dbReference>
<feature type="region of interest" description="Disordered" evidence="5">
    <location>
        <begin position="161"/>
        <end position="181"/>
    </location>
</feature>
<dbReference type="GO" id="GO:0032210">
    <property type="term" value="P:regulation of telomere maintenance via telomerase"/>
    <property type="evidence" value="ECO:0007669"/>
    <property type="project" value="TreeGrafter"/>
</dbReference>
<comment type="caution">
    <text evidence="7">The sequence shown here is derived from an EMBL/GenBank/DDBJ whole genome shotgun (WGS) entry which is preliminary data.</text>
</comment>
<feature type="region of interest" description="Disordered" evidence="5">
    <location>
        <begin position="122"/>
        <end position="144"/>
    </location>
</feature>
<feature type="compositionally biased region" description="Polar residues" evidence="5">
    <location>
        <begin position="161"/>
        <end position="177"/>
    </location>
</feature>
<evidence type="ECO:0000256" key="1">
    <source>
        <dbReference type="ARBA" id="ARBA00004574"/>
    </source>
</evidence>
<feature type="region of interest" description="Disordered" evidence="5">
    <location>
        <begin position="334"/>
        <end position="371"/>
    </location>
</feature>
<dbReference type="GO" id="GO:0010521">
    <property type="term" value="F:telomerase inhibitor activity"/>
    <property type="evidence" value="ECO:0007669"/>
    <property type="project" value="TreeGrafter"/>
</dbReference>
<dbReference type="InterPro" id="IPR012340">
    <property type="entry name" value="NA-bd_OB-fold"/>
</dbReference>
<dbReference type="PANTHER" id="PTHR14513">
    <property type="entry name" value="PROTECTION OF TELOMERES 1"/>
    <property type="match status" value="1"/>
</dbReference>
<dbReference type="Gene3D" id="2.40.50.140">
    <property type="entry name" value="Nucleic acid-binding proteins"/>
    <property type="match status" value="3"/>
</dbReference>
<dbReference type="SUPFAM" id="SSF50249">
    <property type="entry name" value="Nucleic acid-binding proteins"/>
    <property type="match status" value="2"/>
</dbReference>
<feature type="compositionally biased region" description="Polar residues" evidence="5">
    <location>
        <begin position="338"/>
        <end position="371"/>
    </location>
</feature>
<evidence type="ECO:0000256" key="3">
    <source>
        <dbReference type="ARBA" id="ARBA00022895"/>
    </source>
</evidence>
<organism evidence="7 8">
    <name type="scientific">Geodia barretti</name>
    <name type="common">Barrett's horny sponge</name>
    <dbReference type="NCBI Taxonomy" id="519541"/>
    <lineage>
        <taxon>Eukaryota</taxon>
        <taxon>Metazoa</taxon>
        <taxon>Porifera</taxon>
        <taxon>Demospongiae</taxon>
        <taxon>Heteroscleromorpha</taxon>
        <taxon>Tetractinellida</taxon>
        <taxon>Astrophorina</taxon>
        <taxon>Geodiidae</taxon>
        <taxon>Geodia</taxon>
    </lineage>
</organism>
<keyword evidence="4" id="KW-0238">DNA-binding</keyword>
<evidence type="ECO:0000313" key="8">
    <source>
        <dbReference type="Proteomes" id="UP001174909"/>
    </source>
</evidence>
<protein>
    <submittedName>
        <fullName evidence="7">Protection of telomeres protein 1</fullName>
    </submittedName>
</protein>
<evidence type="ECO:0000256" key="2">
    <source>
        <dbReference type="ARBA" id="ARBA00022454"/>
    </source>
</evidence>
<name>A0AA35RUX2_GEOBA</name>
<dbReference type="AlphaFoldDB" id="A0AA35RUX2"/>
<dbReference type="GO" id="GO:0098505">
    <property type="term" value="F:G-rich strand telomeric DNA binding"/>
    <property type="evidence" value="ECO:0007669"/>
    <property type="project" value="TreeGrafter"/>
</dbReference>
<keyword evidence="3" id="KW-0779">Telomere</keyword>
<evidence type="ECO:0000259" key="6">
    <source>
        <dbReference type="SMART" id="SM00976"/>
    </source>
</evidence>
<sequence length="569" mass="61994">MALAASTNAAGFAKRSRKPYTYERLSDLRLGSSPVSVMGVAVLFKAPYQSRGRDFTCTVEIVDEGCSNSPVPLIFFNKEKEKLPRGVNVGDVVCVRRVEVGEFNHRLQGKCRNHSSWLVWGSSQRGGGREGRGKAPTLTSEGASWDSLEMTRAGKLLSWSTSVGTDSQLPGPSNQPASVPLSPLRGGSSVLPLSDITIVDHKINILSVVKTVSLPQKSRGPDYFISVVLIDETNSSDGFPLTLFAPEENELPQVGDPGSVVYLTNVKITEYEGSILGCGHQRSRVVCFTSQSDSGEMVAKGGDDADVPNNVRQRAQFLLEWVATAQPALVTVEPSQLPPESQTTTSVAPAANPSSSIQVDPAANTSSSVQVDSGPVFEPPTFLTVMFHPTWPLCTLRDVLDSSAVPLGFRLRVKVLQVAQPLDQCCQLRCPQCKHHYPPSQEEENQGSNGECERCSEGEPVNLRYMYTLSLLVGDLSGVTSLVHLTDTDASDFFRNLPPADLNEDSTTRESLLKILRSLCGGEDPFSTSSDPQRLLSDKSRPWIDCCVQTYPSWKGAQLRIIDTWYIRQ</sequence>
<evidence type="ECO:0000313" key="7">
    <source>
        <dbReference type="EMBL" id="CAI8016877.1"/>
    </source>
</evidence>
<dbReference type="Pfam" id="PF02765">
    <property type="entry name" value="POT1"/>
    <property type="match status" value="2"/>
</dbReference>
<dbReference type="EMBL" id="CASHTH010001568">
    <property type="protein sequence ID" value="CAI8016877.1"/>
    <property type="molecule type" value="Genomic_DNA"/>
</dbReference>
<dbReference type="PANTHER" id="PTHR14513:SF0">
    <property type="entry name" value="PROTECTION OF TELOMERES PROTEIN 1"/>
    <property type="match status" value="1"/>
</dbReference>
<comment type="subcellular location">
    <subcellularLocation>
        <location evidence="1">Chromosome</location>
        <location evidence="1">Telomere</location>
    </subcellularLocation>
</comment>
<dbReference type="InterPro" id="IPR011564">
    <property type="entry name" value="Telomer_end-bd_POT1/Cdc13"/>
</dbReference>
<proteinExistence type="predicted"/>
<dbReference type="CDD" id="cd04497">
    <property type="entry name" value="hPOT1_OB1_like"/>
    <property type="match status" value="1"/>
</dbReference>
<gene>
    <name evidence="7" type="ORF">GBAR_LOCUS10316</name>
</gene>
<feature type="domain" description="Telomeric single stranded DNA binding POT1/Cdc13" evidence="6">
    <location>
        <begin position="22"/>
        <end position="161"/>
    </location>
</feature>
<keyword evidence="8" id="KW-1185">Reference proteome</keyword>
<evidence type="ECO:0000256" key="5">
    <source>
        <dbReference type="SAM" id="MobiDB-lite"/>
    </source>
</evidence>
<evidence type="ECO:0000256" key="4">
    <source>
        <dbReference type="ARBA" id="ARBA00023125"/>
    </source>
</evidence>
<dbReference type="GO" id="GO:0000783">
    <property type="term" value="C:nuclear telomere cap complex"/>
    <property type="evidence" value="ECO:0007669"/>
    <property type="project" value="TreeGrafter"/>
</dbReference>
<dbReference type="InterPro" id="IPR028389">
    <property type="entry name" value="POT1"/>
</dbReference>
<feature type="domain" description="Telomeric single stranded DNA binding POT1/Cdc13" evidence="6">
    <location>
        <begin position="190"/>
        <end position="323"/>
    </location>
</feature>
<dbReference type="SMART" id="SM00976">
    <property type="entry name" value="Telo_bind"/>
    <property type="match status" value="2"/>
</dbReference>